<gene>
    <name evidence="1" type="ORF">PPSIR1_22214</name>
</gene>
<dbReference type="STRING" id="391625.PPSIR1_22214"/>
<evidence type="ECO:0000313" key="1">
    <source>
        <dbReference type="EMBL" id="EDM81678.1"/>
    </source>
</evidence>
<dbReference type="RefSeq" id="WP_006969289.1">
    <property type="nucleotide sequence ID" value="NZ_ABCS01000002.1"/>
</dbReference>
<accession>A6FXU0</accession>
<dbReference type="Pfam" id="PF19866">
    <property type="entry name" value="DUF6339"/>
    <property type="match status" value="1"/>
</dbReference>
<evidence type="ECO:0000313" key="2">
    <source>
        <dbReference type="Proteomes" id="UP000005801"/>
    </source>
</evidence>
<dbReference type="eggNOG" id="ENOG5032WAU">
    <property type="taxonomic scope" value="Bacteria"/>
</dbReference>
<comment type="caution">
    <text evidence="1">The sequence shown here is derived from an EMBL/GenBank/DDBJ whole genome shotgun (WGS) entry which is preliminary data.</text>
</comment>
<organism evidence="1 2">
    <name type="scientific">Plesiocystis pacifica SIR-1</name>
    <dbReference type="NCBI Taxonomy" id="391625"/>
    <lineage>
        <taxon>Bacteria</taxon>
        <taxon>Pseudomonadati</taxon>
        <taxon>Myxococcota</taxon>
        <taxon>Polyangia</taxon>
        <taxon>Nannocystales</taxon>
        <taxon>Nannocystaceae</taxon>
        <taxon>Plesiocystis</taxon>
    </lineage>
</organism>
<dbReference type="InterPro" id="IPR045920">
    <property type="entry name" value="DUF6339"/>
</dbReference>
<dbReference type="EMBL" id="ABCS01000002">
    <property type="protein sequence ID" value="EDM81678.1"/>
    <property type="molecule type" value="Genomic_DNA"/>
</dbReference>
<name>A6FXU0_9BACT</name>
<dbReference type="OrthoDB" id="4606505at2"/>
<dbReference type="Proteomes" id="UP000005801">
    <property type="component" value="Unassembled WGS sequence"/>
</dbReference>
<keyword evidence="2" id="KW-1185">Reference proteome</keyword>
<dbReference type="AlphaFoldDB" id="A6FXU0"/>
<sequence length="233" mass="26583">MTTRPLQRLGPTGRRLVTRELASGELDAHPHEVWAPHCEALERDHALDGLCESLAQLRAEIAEHSTELDARAAPLIHQALPLSRREAADAGVWRFLAVVVEPRFIRHRYEFQSWATMRARFWRAGLRHDSNTFSRLWWIAELTSLDGDYELTRRAFATQSLAIQVFIRGFSHYRPAAAACIEALEEQPSGVIERVLPRFHAYLSTVALEGQTQAQLRATLDDLIDLAWDEQVR</sequence>
<reference evidence="1 2" key="1">
    <citation type="submission" date="2007-06" db="EMBL/GenBank/DDBJ databases">
        <authorList>
            <person name="Shimkets L."/>
            <person name="Ferriera S."/>
            <person name="Johnson J."/>
            <person name="Kravitz S."/>
            <person name="Beeson K."/>
            <person name="Sutton G."/>
            <person name="Rogers Y.-H."/>
            <person name="Friedman R."/>
            <person name="Frazier M."/>
            <person name="Venter J.C."/>
        </authorList>
    </citation>
    <scope>NUCLEOTIDE SEQUENCE [LARGE SCALE GENOMIC DNA]</scope>
    <source>
        <strain evidence="1 2">SIR-1</strain>
    </source>
</reference>
<protein>
    <submittedName>
        <fullName evidence="1">Uncharacterized protein</fullName>
    </submittedName>
</protein>
<proteinExistence type="predicted"/>